<evidence type="ECO:0000256" key="13">
    <source>
        <dbReference type="ARBA" id="ARBA00022853"/>
    </source>
</evidence>
<dbReference type="GO" id="GO:0036503">
    <property type="term" value="P:ERAD pathway"/>
    <property type="evidence" value="ECO:0007669"/>
    <property type="project" value="TreeGrafter"/>
</dbReference>
<dbReference type="Pfam" id="PF00240">
    <property type="entry name" value="ubiquitin"/>
    <property type="match status" value="1"/>
</dbReference>
<dbReference type="GO" id="GO:0051787">
    <property type="term" value="F:misfolded protein binding"/>
    <property type="evidence" value="ECO:0007669"/>
    <property type="project" value="TreeGrafter"/>
</dbReference>
<feature type="compositionally biased region" description="Low complexity" evidence="23">
    <location>
        <begin position="658"/>
        <end position="674"/>
    </location>
</feature>
<evidence type="ECO:0000256" key="10">
    <source>
        <dbReference type="ARBA" id="ARBA00022703"/>
    </source>
</evidence>
<dbReference type="EMBL" id="CM002912">
    <property type="protein sequence ID" value="KMY98134.1"/>
    <property type="molecule type" value="Genomic_DNA"/>
</dbReference>
<evidence type="ECO:0000259" key="24">
    <source>
        <dbReference type="PROSITE" id="PS50053"/>
    </source>
</evidence>
<feature type="compositionally biased region" description="Low complexity" evidence="23">
    <location>
        <begin position="250"/>
        <end position="272"/>
    </location>
</feature>
<dbReference type="PROSITE" id="PS00299">
    <property type="entry name" value="UBIQUITIN_1"/>
    <property type="match status" value="1"/>
</dbReference>
<keyword evidence="12" id="KW-0221">Differentiation</keyword>
<evidence type="ECO:0000256" key="20">
    <source>
        <dbReference type="ARBA" id="ARBA00030033"/>
    </source>
</evidence>
<dbReference type="Pfam" id="PF12057">
    <property type="entry name" value="BAG6"/>
    <property type="match status" value="1"/>
</dbReference>
<dbReference type="GO" id="GO:0006915">
    <property type="term" value="P:apoptotic process"/>
    <property type="evidence" value="ECO:0007669"/>
    <property type="project" value="UniProtKB-KW"/>
</dbReference>
<comment type="subcellular location">
    <subcellularLocation>
        <location evidence="3">Cytoplasm</location>
        <location evidence="3">Cytosol</location>
    </subcellularLocation>
    <subcellularLocation>
        <location evidence="2">Nucleus</location>
    </subcellularLocation>
    <subcellularLocation>
        <location evidence="4">Secreted</location>
        <location evidence="4">Extracellular exosome</location>
    </subcellularLocation>
</comment>
<evidence type="ECO:0000256" key="23">
    <source>
        <dbReference type="SAM" id="MobiDB-lite"/>
    </source>
</evidence>
<feature type="compositionally biased region" description="Polar residues" evidence="23">
    <location>
        <begin position="676"/>
        <end position="713"/>
    </location>
</feature>
<protein>
    <recommendedName>
        <fullName evidence="5">Large proline-rich protein BAG6</fullName>
    </recommendedName>
    <alternativeName>
        <fullName evidence="20">BCL2-associated athanogene 6</fullName>
    </alternativeName>
    <alternativeName>
        <fullName evidence="19">HLA-B-associated transcript 3</fullName>
    </alternativeName>
</protein>
<keyword evidence="16" id="KW-0007">Acetylation</keyword>
<dbReference type="GO" id="GO:0007283">
    <property type="term" value="P:spermatogenesis"/>
    <property type="evidence" value="ECO:0007669"/>
    <property type="project" value="UniProtKB-KW"/>
</dbReference>
<feature type="domain" description="Ubiquitin-like" evidence="24">
    <location>
        <begin position="3"/>
        <end position="64"/>
    </location>
</feature>
<keyword evidence="8" id="KW-0964">Secreted</keyword>
<evidence type="ECO:0000256" key="8">
    <source>
        <dbReference type="ARBA" id="ARBA00022525"/>
    </source>
</evidence>
<feature type="region of interest" description="Disordered" evidence="23">
    <location>
        <begin position="796"/>
        <end position="830"/>
    </location>
</feature>
<sequence length="1195" mass="126746">MLINLKVKTLDARIHEFSIDNELTIRQFKDQIAEKTNIAAENQRIIYQGRVLVDDKQVKEYDVDGKVLHVAERPPFSQRGANARNNDEPMRTFRNVARPQPPGMRNSPYFRAIDGMLVSTMAIPVNNGPVAGARPPPNRYPNSSSFCINRITVALHMIDCADNIAAYLENPAIGLNNQSLDILQRGRWSMESTVVEVGVSSTDLPRNNNIIDMVQDAVTAALSHTGARNYTVVQLPTVYTNENGETSQQGTAEAGTSEGAASGAASNASGETTAATVIIEDVIETDDEVADGASDRSVTPTPEPEAEGAVGGQLVTAAETPTSSAGSANDAAAEGGNNSGPRRRTRPQVLAQVIHHYRAVQTRLAPFVDRYYEILQNDPTFEDSDTDGRENAQRIFDRVSEAFHYLSHAQHAISDLMLDLSQPGPRVLTCRPILVEQSGYIRSNNIFTPNFLAQPSGIINEPFRNRAPGSASAAGTQTATTAGTQTATTAGTQTATTAGTQTPTTAGTPTAVPPAQAANLQAATDASRSAAAMAEIASRAAGAAAEMAAGAASAAAGAANAAAAAARDLSSDPVEDPVDEPMVAPNAAGAATPAQEQQRLEMDPQLEMARIIQAMVNGQRPNDVHVEFNAPNVMSINLPVHVMTTVRQAPAAGSNETAEQSASDSSSPESAPASGNGESPNAASTSSGTRSGDQRANTLPTTATQTRSTSRPQIQIGGNNNWGGRIAPTHTAFDRFLPCNSHHIREPEQLLQNNSTSRSTSTAPAGGASVLPPTSAAVTRPASVGSAVAAVGNTAASPSGEAAPIASTTPAAPPQTALPTSTLTPGGDSNNLRSQLRSFLNDSLFVGVPINEQTIPGAIGRALDWFGESLVYLPQYERPEYNSRDSVCNILRVSLRLIIELCNGAPAGVDSAQFEQSLKQICDQFRKRLYSVLFLCLGSANAELYWRQLMRLLCAPMRSNFRNEALQFLCIYIDPTIPAQTDTVDAQQFLVLRSIQGAPPTAADEPFVSPPPFAFNPQQQQPQEQSLDTDVEMADVAASGSNSSPAAELPAVIVGSEPWHMSFPNDWLPVITRDLQTQSESNRPQPPFSDAYISGMSAKRRKIIQSEKPTASVECLLANGVQRAIQSVGLGGSNGGSASSSSISMDTVIGSIAHDPTIQAAYTDAVRNSLKERIQRDVDFKASKYPQIAKFTEQK</sequence>
<dbReference type="Proteomes" id="UP000035880">
    <property type="component" value="Chromosome 3L"/>
</dbReference>
<dbReference type="CDD" id="cd01809">
    <property type="entry name" value="Ubl_BAG6"/>
    <property type="match status" value="1"/>
</dbReference>
<organism evidence="25">
    <name type="scientific">Drosophila simulans</name>
    <name type="common">Fruit fly</name>
    <dbReference type="NCBI Taxonomy" id="7240"/>
    <lineage>
        <taxon>Eukaryota</taxon>
        <taxon>Metazoa</taxon>
        <taxon>Ecdysozoa</taxon>
        <taxon>Arthropoda</taxon>
        <taxon>Hexapoda</taxon>
        <taxon>Insecta</taxon>
        <taxon>Pterygota</taxon>
        <taxon>Neoptera</taxon>
        <taxon>Endopterygota</taxon>
        <taxon>Diptera</taxon>
        <taxon>Brachycera</taxon>
        <taxon>Muscomorpha</taxon>
        <taxon>Ephydroidea</taxon>
        <taxon>Drosophilidae</taxon>
        <taxon>Drosophila</taxon>
        <taxon>Sophophora</taxon>
    </lineage>
</organism>
<feature type="region of interest" description="Disordered" evidence="23">
    <location>
        <begin position="649"/>
        <end position="727"/>
    </location>
</feature>
<feature type="region of interest" description="Disordered" evidence="23">
    <location>
        <begin position="462"/>
        <end position="512"/>
    </location>
</feature>
<evidence type="ECO:0000256" key="21">
    <source>
        <dbReference type="ARBA" id="ARBA00046003"/>
    </source>
</evidence>
<dbReference type="InterPro" id="IPR019954">
    <property type="entry name" value="Ubiquitin_CS"/>
</dbReference>
<evidence type="ECO:0000256" key="16">
    <source>
        <dbReference type="ARBA" id="ARBA00022990"/>
    </source>
</evidence>
<evidence type="ECO:0000256" key="18">
    <source>
        <dbReference type="ARBA" id="ARBA00023242"/>
    </source>
</evidence>
<evidence type="ECO:0000256" key="5">
    <source>
        <dbReference type="ARBA" id="ARBA00021614"/>
    </source>
</evidence>
<feature type="compositionally biased region" description="Low complexity" evidence="23">
    <location>
        <begin position="796"/>
        <end position="825"/>
    </location>
</feature>
<dbReference type="GO" id="GO:0002376">
    <property type="term" value="P:immune system process"/>
    <property type="evidence" value="ECO:0007669"/>
    <property type="project" value="UniProtKB-KW"/>
</dbReference>
<dbReference type="InterPro" id="IPR029071">
    <property type="entry name" value="Ubiquitin-like_domsf"/>
</dbReference>
<feature type="region of interest" description="Disordered" evidence="23">
    <location>
        <begin position="286"/>
        <end position="344"/>
    </location>
</feature>
<reference evidence="25" key="3">
    <citation type="submission" date="2015-04" db="EMBL/GenBank/DDBJ databases">
        <authorList>
            <consortium name="FlyBase"/>
        </authorList>
    </citation>
    <scope>NUCLEOTIDE SEQUENCE</scope>
    <source>
        <strain evidence="25">W501</strain>
    </source>
</reference>
<evidence type="ECO:0000256" key="11">
    <source>
        <dbReference type="ARBA" id="ARBA00022737"/>
    </source>
</evidence>
<dbReference type="OrthoDB" id="1885901at2759"/>
<dbReference type="GO" id="GO:0005634">
    <property type="term" value="C:nucleus"/>
    <property type="evidence" value="ECO:0007669"/>
    <property type="project" value="UniProtKB-SubCell"/>
</dbReference>
<dbReference type="GO" id="GO:0005576">
    <property type="term" value="C:extracellular region"/>
    <property type="evidence" value="ECO:0007669"/>
    <property type="project" value="UniProtKB-SubCell"/>
</dbReference>
<dbReference type="SUPFAM" id="SSF54236">
    <property type="entry name" value="Ubiquitin-like"/>
    <property type="match status" value="1"/>
</dbReference>
<dbReference type="InterPro" id="IPR021925">
    <property type="entry name" value="BAG6"/>
</dbReference>
<dbReference type="GO" id="GO:0006325">
    <property type="term" value="P:chromatin organization"/>
    <property type="evidence" value="ECO:0007669"/>
    <property type="project" value="UniProtKB-KW"/>
</dbReference>
<keyword evidence="11" id="KW-0677">Repeat</keyword>
<evidence type="ECO:0000256" key="9">
    <source>
        <dbReference type="ARBA" id="ARBA00022553"/>
    </source>
</evidence>
<evidence type="ECO:0000256" key="3">
    <source>
        <dbReference type="ARBA" id="ARBA00004514"/>
    </source>
</evidence>
<evidence type="ECO:0000256" key="1">
    <source>
        <dbReference type="ARBA" id="ARBA00002067"/>
    </source>
</evidence>
<evidence type="ECO:0000256" key="19">
    <source>
        <dbReference type="ARBA" id="ARBA00029739"/>
    </source>
</evidence>
<dbReference type="AlphaFoldDB" id="A0A0J9RS46"/>
<gene>
    <name evidence="25" type="primary">Dsim\GD14022</name>
    <name evidence="25" type="ORF">Dsimw501_GD14022</name>
</gene>
<keyword evidence="10" id="KW-0053">Apoptosis</keyword>
<dbReference type="Bgee" id="FBgn0185718">
    <property type="expression patterns" value="Expressed in embryo and 3 other cell types or tissues"/>
</dbReference>
<keyword evidence="17" id="KW-0143">Chaperone</keyword>
<keyword evidence="15" id="KW-0744">Spermatogenesis</keyword>
<accession>A0A0J9RS46</accession>
<feature type="region of interest" description="Disordered" evidence="23">
    <location>
        <begin position="751"/>
        <end position="776"/>
    </location>
</feature>
<dbReference type="InterPro" id="IPR000626">
    <property type="entry name" value="Ubiquitin-like_dom"/>
</dbReference>
<dbReference type="SMART" id="SM00213">
    <property type="entry name" value="UBQ"/>
    <property type="match status" value="1"/>
</dbReference>
<evidence type="ECO:0000256" key="15">
    <source>
        <dbReference type="ARBA" id="ARBA00022871"/>
    </source>
</evidence>
<keyword evidence="18" id="KW-0539">Nucleus</keyword>
<evidence type="ECO:0000313" key="25">
    <source>
        <dbReference type="EMBL" id="KMY98134.1"/>
    </source>
</evidence>
<comment type="subunit">
    <text evidence="22">Component of the BAG6/BAT3 complex, also named BAT3 complex, at least composed of BAG6, UBL4A and GET4/TRC35. Interacts with GET4; the interaction is direct and localizes BAG6 in the cytosol. Interacts with UBL4A; the interaction is direct and required for UBL4A protein stability. Interacts with AIFM1. Interacts with HSPA2. Interacts with CTCFL. Interacts with p300/EP300. Interacts (via ubiquitin-like domain) with RNF126; required for BAG6-dependent ubiquitination of proteins mislocalized to the cytosol. Interacts (via ubiquitin-like domain) with SGTA; SGTA competes with RNF126 by binding the same region of BAG6, thereby promoting deubiquitination of BAG6-target proteins and rescuing them from degradation. Interacts with ricin A chain. Interacts with VCP and AMFR; both form the VCP/p97-AMFR/gp78 complex. Interacts with SYVN1. Interacts with USP13; the interaction is direct and may mediate UBL4A deubiquitination. Interacts with ZFAND2B. Interacts with KPNA2. Interacts with UBQLN4.</text>
</comment>
<proteinExistence type="predicted"/>
<evidence type="ECO:0000256" key="17">
    <source>
        <dbReference type="ARBA" id="ARBA00023186"/>
    </source>
</evidence>
<reference evidence="25" key="2">
    <citation type="submission" date="2014-06" db="EMBL/GenBank/DDBJ databases">
        <authorList>
            <person name="Hu T."/>
            <person name="Eisen M.B."/>
            <person name="Thornton K.R."/>
            <person name="Andolfatto P."/>
        </authorList>
    </citation>
    <scope>NUCLEOTIDE SEQUENCE</scope>
    <source>
        <strain evidence="25">W501</strain>
    </source>
</reference>
<dbReference type="PANTHER" id="PTHR15204:SF0">
    <property type="entry name" value="LARGE PROLINE-RICH PROTEIN BAG6"/>
    <property type="match status" value="1"/>
</dbReference>
<keyword evidence="9" id="KW-0597">Phosphoprotein</keyword>
<keyword evidence="7" id="KW-0963">Cytoplasm</keyword>
<dbReference type="PANTHER" id="PTHR15204">
    <property type="entry name" value="LARGE PROLINE-RICH PROTEIN BAG6"/>
    <property type="match status" value="1"/>
</dbReference>
<comment type="function">
    <text evidence="21">Involved in DNA damage-induced apoptosis: following DNA damage, accumulates in the nucleus and forms a complex with p300/EP300, enhancing p300/EP300-mediated p53/TP53 acetylation leading to increase p53/TP53 transcriptional activity. When nuclear, may also act as a component of some chromatin regulator complex that regulates histone 3 'Lys-4' dimethylation (H3K4me2).</text>
</comment>
<feature type="compositionally biased region" description="Low complexity" evidence="23">
    <location>
        <begin position="467"/>
        <end position="512"/>
    </location>
</feature>
<feature type="compositionally biased region" description="Polar residues" evidence="23">
    <location>
        <begin position="751"/>
        <end position="763"/>
    </location>
</feature>
<dbReference type="GO" id="GO:0030154">
    <property type="term" value="P:cell differentiation"/>
    <property type="evidence" value="ECO:0007669"/>
    <property type="project" value="UniProtKB-KW"/>
</dbReference>
<evidence type="ECO:0000256" key="6">
    <source>
        <dbReference type="ARBA" id="ARBA00022448"/>
    </source>
</evidence>
<dbReference type="Gene3D" id="3.10.20.90">
    <property type="entry name" value="Phosphatidylinositol 3-kinase Catalytic Subunit, Chain A, domain 1"/>
    <property type="match status" value="1"/>
</dbReference>
<evidence type="ECO:0000256" key="14">
    <source>
        <dbReference type="ARBA" id="ARBA00022859"/>
    </source>
</evidence>
<evidence type="ECO:0000256" key="7">
    <source>
        <dbReference type="ARBA" id="ARBA00022490"/>
    </source>
</evidence>
<dbReference type="GO" id="GO:0071818">
    <property type="term" value="C:BAT3 complex"/>
    <property type="evidence" value="ECO:0007669"/>
    <property type="project" value="TreeGrafter"/>
</dbReference>
<evidence type="ECO:0000256" key="22">
    <source>
        <dbReference type="ARBA" id="ARBA00046936"/>
    </source>
</evidence>
<keyword evidence="14" id="KW-0391">Immunity</keyword>
<evidence type="ECO:0000256" key="2">
    <source>
        <dbReference type="ARBA" id="ARBA00004123"/>
    </source>
</evidence>
<reference evidence="25" key="1">
    <citation type="journal article" date="2013" name="Genome Res.">
        <title>A second-generation assembly of the Drosophila simulans genome provides new insights into patterns of lineage-specific divergence.</title>
        <authorList>
            <person name="Hu T.T."/>
            <person name="Eisen M.B."/>
            <person name="Thornton K.R."/>
            <person name="Andolfatto P."/>
        </authorList>
    </citation>
    <scope>NUCLEOTIDE SEQUENCE [LARGE SCALE GENOMIC DNA]</scope>
    <source>
        <strain evidence="25">W501</strain>
    </source>
</reference>
<keyword evidence="13" id="KW-0156">Chromatin regulator</keyword>
<dbReference type="GO" id="GO:0031593">
    <property type="term" value="F:polyubiquitin modification-dependent protein binding"/>
    <property type="evidence" value="ECO:0007669"/>
    <property type="project" value="TreeGrafter"/>
</dbReference>
<feature type="region of interest" description="Disordered" evidence="23">
    <location>
        <begin position="242"/>
        <end position="272"/>
    </location>
</feature>
<evidence type="ECO:0000256" key="12">
    <source>
        <dbReference type="ARBA" id="ARBA00022782"/>
    </source>
</evidence>
<dbReference type="FunFam" id="3.10.20.90:FF:000161">
    <property type="entry name" value="Uncharacterized protein, isoform C"/>
    <property type="match status" value="1"/>
</dbReference>
<dbReference type="PROSITE" id="PS50053">
    <property type="entry name" value="UBIQUITIN_2"/>
    <property type="match status" value="1"/>
</dbReference>
<name>A0A0J9RS46_DROSI</name>
<comment type="function">
    <text evidence="1">Released extracellularly via exosomes, it is a ligand of the natural killer/NK cells receptor NCR3 and stimulates NK cells cytotoxicity. It may thereby trigger NK cells cytotoxicity against neighboring tumor cells and immature myeloid dendritic cells (DC).</text>
</comment>
<evidence type="ECO:0000256" key="4">
    <source>
        <dbReference type="ARBA" id="ARBA00004550"/>
    </source>
</evidence>
<keyword evidence="6" id="KW-0813">Transport</keyword>